<name>C5BIX1_TERTT</name>
<sequence length="79" mass="9325">MHSVKKARLKQRVSTGLRAIFKKLVSEPLKIKELVWIWHKLSVYSIRDYQEKAGLANIALASRYPQGRQHPARRWRSSR</sequence>
<protein>
    <submittedName>
        <fullName evidence="1">Uncharacterized protein</fullName>
    </submittedName>
</protein>
<evidence type="ECO:0000313" key="2">
    <source>
        <dbReference type="Proteomes" id="UP000009080"/>
    </source>
</evidence>
<dbReference type="Proteomes" id="UP000009080">
    <property type="component" value="Chromosome"/>
</dbReference>
<organism evidence="1 2">
    <name type="scientific">Teredinibacter turnerae (strain ATCC 39867 / T7901)</name>
    <dbReference type="NCBI Taxonomy" id="377629"/>
    <lineage>
        <taxon>Bacteria</taxon>
        <taxon>Pseudomonadati</taxon>
        <taxon>Pseudomonadota</taxon>
        <taxon>Gammaproteobacteria</taxon>
        <taxon>Cellvibrionales</taxon>
        <taxon>Cellvibrionaceae</taxon>
        <taxon>Teredinibacter</taxon>
    </lineage>
</organism>
<dbReference type="HOGENOM" id="CLU_2604851_0_0_6"/>
<dbReference type="EMBL" id="CP001614">
    <property type="protein sequence ID" value="ACR12065.1"/>
    <property type="molecule type" value="Genomic_DNA"/>
</dbReference>
<proteinExistence type="predicted"/>
<dbReference type="KEGG" id="ttu:TERTU_4370"/>
<keyword evidence="2" id="KW-1185">Reference proteome</keyword>
<reference evidence="1 2" key="1">
    <citation type="journal article" date="2009" name="PLoS ONE">
        <title>The complete genome of Teredinibacter turnerae T7901: an intracellular endosymbiont of marine wood-boring bivalves (shipworms).</title>
        <authorList>
            <person name="Yang J.C."/>
            <person name="Madupu R."/>
            <person name="Durkin A.S."/>
            <person name="Ekborg N.A."/>
            <person name="Pedamallu C.S."/>
            <person name="Hostetler J.B."/>
            <person name="Radune D."/>
            <person name="Toms B.S."/>
            <person name="Henrissat B."/>
            <person name="Coutinho P.M."/>
            <person name="Schwarz S."/>
            <person name="Field L."/>
            <person name="Trindade-Silva A.E."/>
            <person name="Soares C.A.G."/>
            <person name="Elshahawi S."/>
            <person name="Hanora A."/>
            <person name="Schmidt E.W."/>
            <person name="Haygood M.G."/>
            <person name="Posfai J."/>
            <person name="Benner J."/>
            <person name="Madinger C."/>
            <person name="Nove J."/>
            <person name="Anton B."/>
            <person name="Chaudhary K."/>
            <person name="Foster J."/>
            <person name="Holman A."/>
            <person name="Kumar S."/>
            <person name="Lessard P.A."/>
            <person name="Luyten Y.A."/>
            <person name="Slatko B."/>
            <person name="Wood N."/>
            <person name="Wu B."/>
            <person name="Teplitski M."/>
            <person name="Mougous J.D."/>
            <person name="Ward N."/>
            <person name="Eisen J.A."/>
            <person name="Badger J.H."/>
            <person name="Distel D.L."/>
        </authorList>
    </citation>
    <scope>NUCLEOTIDE SEQUENCE [LARGE SCALE GENOMIC DNA]</scope>
    <source>
        <strain evidence="2">ATCC 39867 / T7901</strain>
    </source>
</reference>
<accession>C5BIX1</accession>
<gene>
    <name evidence="1" type="ordered locus">TERTU_4370</name>
</gene>
<evidence type="ECO:0000313" key="1">
    <source>
        <dbReference type="EMBL" id="ACR12065.1"/>
    </source>
</evidence>
<dbReference type="AlphaFoldDB" id="C5BIX1"/>